<gene>
    <name evidence="1" type="ORF">JOD17_000202</name>
</gene>
<dbReference type="InterPro" id="IPR027417">
    <property type="entry name" value="P-loop_NTPase"/>
</dbReference>
<reference evidence="1 2" key="1">
    <citation type="submission" date="2021-01" db="EMBL/GenBank/DDBJ databases">
        <title>Genomic Encyclopedia of Type Strains, Phase IV (KMG-IV): sequencing the most valuable type-strain genomes for metagenomic binning, comparative biology and taxonomic classification.</title>
        <authorList>
            <person name="Goeker M."/>
        </authorList>
    </citation>
    <scope>NUCLEOTIDE SEQUENCE [LARGE SCALE GENOMIC DNA]</scope>
    <source>
        <strain evidence="1 2">DSM 25540</strain>
    </source>
</reference>
<dbReference type="RefSeq" id="WP_204695303.1">
    <property type="nucleotide sequence ID" value="NZ_JAFBEC010000001.1"/>
</dbReference>
<sequence>METPVEINTPDNRRTLFKYLVKLYGSDKAKQLMHKHRRNLFGVNGLSFAVGKRSIEYFCMFYLQDTFVPKEGNDVRELAPFHYQIWEELNAMFVDDEYDQEALICPRGVGKTTVGNSALAVWAHVYEVSHYSLVAGRTEQDAVEFIREVRHAFEENEYVITTFGKLLDPQRFLTNKLELELTNRTKVQAISSTSSLRGKKYNGRRPSIIIADDYQGKRDVITQEARDSKFNTFQQDAKYAGDTAVYRDGKKVRMATKFLVLGTILHRDCFVSRISRLPSYRSISEKVVQVEDVDELFNTGLWAEFKSRYFNAKDPHAEANAKEFYYQNDFLMDYKVLWPDKFSCLQLAIDYYEDPTSFKQEMQNDASKIGQRAFHQITKIPRAEIEEEDFVRTMLVCDPAVETGRHNDYTALLVGGKTSNEFRWIREGRIKKVSFDDYISNVIELLHGYPDITHIWVEKNTYNGADVREIKKWIEKDVDLSHRNIEILNERQNKNKEAKIRAISAKVDSGFFVFAEEDQPFYDQVLAYEGEGFTAHDDAPDALAEFDRVIDEIEETPEVKILDSSLLF</sequence>
<dbReference type="Gene3D" id="3.30.420.240">
    <property type="match status" value="1"/>
</dbReference>
<name>A0ABS2P7L5_9BACL</name>
<dbReference type="Proteomes" id="UP000741863">
    <property type="component" value="Unassembled WGS sequence"/>
</dbReference>
<proteinExistence type="predicted"/>
<protein>
    <submittedName>
        <fullName evidence="1">Phage terminase large subunit-like protein</fullName>
    </submittedName>
</protein>
<evidence type="ECO:0000313" key="1">
    <source>
        <dbReference type="EMBL" id="MBM7631111.1"/>
    </source>
</evidence>
<dbReference type="Gene3D" id="3.40.50.300">
    <property type="entry name" value="P-loop containing nucleotide triphosphate hydrolases"/>
    <property type="match status" value="1"/>
</dbReference>
<keyword evidence="2" id="KW-1185">Reference proteome</keyword>
<accession>A0ABS2P7L5</accession>
<dbReference type="EMBL" id="JAFBEC010000001">
    <property type="protein sequence ID" value="MBM7631111.1"/>
    <property type="molecule type" value="Genomic_DNA"/>
</dbReference>
<evidence type="ECO:0000313" key="2">
    <source>
        <dbReference type="Proteomes" id="UP000741863"/>
    </source>
</evidence>
<comment type="caution">
    <text evidence="1">The sequence shown here is derived from an EMBL/GenBank/DDBJ whole genome shotgun (WGS) entry which is preliminary data.</text>
</comment>
<organism evidence="1 2">
    <name type="scientific">Geomicrobium sediminis</name>
    <dbReference type="NCBI Taxonomy" id="1347788"/>
    <lineage>
        <taxon>Bacteria</taxon>
        <taxon>Bacillati</taxon>
        <taxon>Bacillota</taxon>
        <taxon>Bacilli</taxon>
        <taxon>Bacillales</taxon>
        <taxon>Geomicrobium</taxon>
    </lineage>
</organism>